<gene>
    <name evidence="3" type="ORF">JEQ17_10220</name>
</gene>
<dbReference type="SUPFAM" id="SSF53335">
    <property type="entry name" value="S-adenosyl-L-methionine-dependent methyltransferases"/>
    <property type="match status" value="1"/>
</dbReference>
<keyword evidence="3" id="KW-0808">Transferase</keyword>
<feature type="compositionally biased region" description="Basic and acidic residues" evidence="1">
    <location>
        <begin position="222"/>
        <end position="233"/>
    </location>
</feature>
<dbReference type="Pfam" id="PF08241">
    <property type="entry name" value="Methyltransf_11"/>
    <property type="match status" value="1"/>
</dbReference>
<feature type="region of interest" description="Disordered" evidence="1">
    <location>
        <begin position="222"/>
        <end position="252"/>
    </location>
</feature>
<dbReference type="CDD" id="cd02440">
    <property type="entry name" value="AdoMet_MTases"/>
    <property type="match status" value="1"/>
</dbReference>
<dbReference type="GO" id="GO:0032259">
    <property type="term" value="P:methylation"/>
    <property type="evidence" value="ECO:0007669"/>
    <property type="project" value="UniProtKB-KW"/>
</dbReference>
<proteinExistence type="predicted"/>
<keyword evidence="4" id="KW-1185">Reference proteome</keyword>
<dbReference type="InterPro" id="IPR013216">
    <property type="entry name" value="Methyltransf_11"/>
</dbReference>
<dbReference type="KEGG" id="slf:JEQ17_10220"/>
<dbReference type="InterPro" id="IPR029063">
    <property type="entry name" value="SAM-dependent_MTases_sf"/>
</dbReference>
<dbReference type="RefSeq" id="WP_200394943.1">
    <property type="nucleotide sequence ID" value="NZ_CP066831.1"/>
</dbReference>
<dbReference type="EMBL" id="CP066831">
    <property type="protein sequence ID" value="QQM39806.1"/>
    <property type="molecule type" value="Genomic_DNA"/>
</dbReference>
<evidence type="ECO:0000313" key="4">
    <source>
        <dbReference type="Proteomes" id="UP000595636"/>
    </source>
</evidence>
<dbReference type="Proteomes" id="UP000595636">
    <property type="component" value="Chromosome"/>
</dbReference>
<reference evidence="3 4" key="1">
    <citation type="submission" date="2020-12" db="EMBL/GenBank/DDBJ databases">
        <title>A novel species.</title>
        <authorList>
            <person name="Li K."/>
        </authorList>
    </citation>
    <scope>NUCLEOTIDE SEQUENCE [LARGE SCALE GENOMIC DNA]</scope>
    <source>
        <strain evidence="3 4">ZYC-3</strain>
    </source>
</reference>
<organism evidence="3 4">
    <name type="scientific">Streptomyces liliifuscus</name>
    <dbReference type="NCBI Taxonomy" id="2797636"/>
    <lineage>
        <taxon>Bacteria</taxon>
        <taxon>Bacillati</taxon>
        <taxon>Actinomycetota</taxon>
        <taxon>Actinomycetes</taxon>
        <taxon>Kitasatosporales</taxon>
        <taxon>Streptomycetaceae</taxon>
        <taxon>Streptomyces</taxon>
    </lineage>
</organism>
<sequence length="252" mass="26852">MFDYDEEAERYDVSRGGEPRAAAAASAVLGLIPEGTGNLLDIACGTGIVTRQLAATGLDVAGVDAAYGMLRRAAERVPGRVVLADTRQLPFPDASFGAVTAVWLLHLLDDAERVVAEAARVLRPGGVFVTTVDKAASHDVRSDIDAVMAPRPRRAARDRDDLVGSFADRHALIPAGRACFRGFGQGRAPARAAADVRRGWYTLLPPGAPLTEKLAQRLEQLPDQHVPRPDPKFKLRAFRKPGPALSPPGPGV</sequence>
<name>A0A7T7I2N3_9ACTN</name>
<evidence type="ECO:0000259" key="2">
    <source>
        <dbReference type="Pfam" id="PF08241"/>
    </source>
</evidence>
<evidence type="ECO:0000313" key="3">
    <source>
        <dbReference type="EMBL" id="QQM39806.1"/>
    </source>
</evidence>
<dbReference type="PANTHER" id="PTHR43591">
    <property type="entry name" value="METHYLTRANSFERASE"/>
    <property type="match status" value="1"/>
</dbReference>
<protein>
    <submittedName>
        <fullName evidence="3">Class I SAM-dependent methyltransferase</fullName>
    </submittedName>
</protein>
<dbReference type="GO" id="GO:0008757">
    <property type="term" value="F:S-adenosylmethionine-dependent methyltransferase activity"/>
    <property type="evidence" value="ECO:0007669"/>
    <property type="project" value="InterPro"/>
</dbReference>
<feature type="domain" description="Methyltransferase type 11" evidence="2">
    <location>
        <begin position="40"/>
        <end position="129"/>
    </location>
</feature>
<accession>A0A7T7I2N3</accession>
<evidence type="ECO:0000256" key="1">
    <source>
        <dbReference type="SAM" id="MobiDB-lite"/>
    </source>
</evidence>
<dbReference type="PANTHER" id="PTHR43591:SF24">
    <property type="entry name" value="2-METHOXY-6-POLYPRENYL-1,4-BENZOQUINOL METHYLASE, MITOCHONDRIAL"/>
    <property type="match status" value="1"/>
</dbReference>
<dbReference type="AlphaFoldDB" id="A0A7T7I2N3"/>
<dbReference type="Gene3D" id="3.40.50.150">
    <property type="entry name" value="Vaccinia Virus protein VP39"/>
    <property type="match status" value="1"/>
</dbReference>
<keyword evidence="3" id="KW-0489">Methyltransferase</keyword>